<protein>
    <submittedName>
        <fullName evidence="2">Uncharacterized protein</fullName>
    </submittedName>
</protein>
<organism evidence="2">
    <name type="scientific">Arundo donax</name>
    <name type="common">Giant reed</name>
    <name type="synonym">Donax arundinaceus</name>
    <dbReference type="NCBI Taxonomy" id="35708"/>
    <lineage>
        <taxon>Eukaryota</taxon>
        <taxon>Viridiplantae</taxon>
        <taxon>Streptophyta</taxon>
        <taxon>Embryophyta</taxon>
        <taxon>Tracheophyta</taxon>
        <taxon>Spermatophyta</taxon>
        <taxon>Magnoliopsida</taxon>
        <taxon>Liliopsida</taxon>
        <taxon>Poales</taxon>
        <taxon>Poaceae</taxon>
        <taxon>PACMAD clade</taxon>
        <taxon>Arundinoideae</taxon>
        <taxon>Arundineae</taxon>
        <taxon>Arundo</taxon>
    </lineage>
</organism>
<reference evidence="2" key="1">
    <citation type="submission" date="2014-09" db="EMBL/GenBank/DDBJ databases">
        <authorList>
            <person name="Magalhaes I.L.F."/>
            <person name="Oliveira U."/>
            <person name="Santos F.R."/>
            <person name="Vidigal T.H.D.A."/>
            <person name="Brescovit A.D."/>
            <person name="Santos A.J."/>
        </authorList>
    </citation>
    <scope>NUCLEOTIDE SEQUENCE</scope>
    <source>
        <tissue evidence="2">Shoot tissue taken approximately 20 cm above the soil surface</tissue>
    </source>
</reference>
<feature type="compositionally biased region" description="Polar residues" evidence="1">
    <location>
        <begin position="72"/>
        <end position="94"/>
    </location>
</feature>
<sequence length="94" mass="10074">MPHLSITRGDLAMGHAWMSSNPFHAIFPIGAVASGIPPPMIPVRQQSRQGTPPVRAEQGCQVGPGRELSGRTRWTPSWASWSRGGSAQGTSTKR</sequence>
<accession>A0A0A9GHQ7</accession>
<feature type="region of interest" description="Disordered" evidence="1">
    <location>
        <begin position="41"/>
        <end position="94"/>
    </location>
</feature>
<reference evidence="2" key="2">
    <citation type="journal article" date="2015" name="Data Brief">
        <title>Shoot transcriptome of the giant reed, Arundo donax.</title>
        <authorList>
            <person name="Barrero R.A."/>
            <person name="Guerrero F.D."/>
            <person name="Moolhuijzen P."/>
            <person name="Goolsby J.A."/>
            <person name="Tidwell J."/>
            <person name="Bellgard S.E."/>
            <person name="Bellgard M.I."/>
        </authorList>
    </citation>
    <scope>NUCLEOTIDE SEQUENCE</scope>
    <source>
        <tissue evidence="2">Shoot tissue taken approximately 20 cm above the soil surface</tissue>
    </source>
</reference>
<evidence type="ECO:0000256" key="1">
    <source>
        <dbReference type="SAM" id="MobiDB-lite"/>
    </source>
</evidence>
<name>A0A0A9GHQ7_ARUDO</name>
<evidence type="ECO:0000313" key="2">
    <source>
        <dbReference type="EMBL" id="JAE20213.1"/>
    </source>
</evidence>
<proteinExistence type="predicted"/>
<dbReference type="AlphaFoldDB" id="A0A0A9GHQ7"/>
<dbReference type="EMBL" id="GBRH01177683">
    <property type="protein sequence ID" value="JAE20213.1"/>
    <property type="molecule type" value="Transcribed_RNA"/>
</dbReference>